<reference evidence="4" key="1">
    <citation type="journal article" date="2019" name="Int. J. Syst. Evol. Microbiol.">
        <title>The Global Catalogue of Microorganisms (GCM) 10K type strain sequencing project: providing services to taxonomists for standard genome sequencing and annotation.</title>
        <authorList>
            <consortium name="The Broad Institute Genomics Platform"/>
            <consortium name="The Broad Institute Genome Sequencing Center for Infectious Disease"/>
            <person name="Wu L."/>
            <person name="Ma J."/>
        </authorList>
    </citation>
    <scope>NUCLEOTIDE SEQUENCE [LARGE SCALE GENOMIC DNA]</scope>
    <source>
        <strain evidence="4">TBRC 4489</strain>
    </source>
</reference>
<accession>A0ABV8II02</accession>
<evidence type="ECO:0000259" key="2">
    <source>
        <dbReference type="Pfam" id="PF04480"/>
    </source>
</evidence>
<proteinExistence type="predicted"/>
<feature type="region of interest" description="Disordered" evidence="1">
    <location>
        <begin position="192"/>
        <end position="224"/>
    </location>
</feature>
<dbReference type="InterPro" id="IPR007569">
    <property type="entry name" value="DUF559"/>
</dbReference>
<gene>
    <name evidence="3" type="ORF">ACFOWE_31455</name>
</gene>
<protein>
    <submittedName>
        <fullName evidence="3">DUF559 domain-containing protein</fullName>
    </submittedName>
</protein>
<name>A0ABV8II02_9ACTN</name>
<comment type="caution">
    <text evidence="3">The sequence shown here is derived from an EMBL/GenBank/DDBJ whole genome shotgun (WGS) entry which is preliminary data.</text>
</comment>
<evidence type="ECO:0000256" key="1">
    <source>
        <dbReference type="SAM" id="MobiDB-lite"/>
    </source>
</evidence>
<dbReference type="Proteomes" id="UP001595850">
    <property type="component" value="Unassembled WGS sequence"/>
</dbReference>
<sequence>MDRVVHLRCADGSVPSPPEPPCANTPAVLPYSPGEARGAAEVVAGALRKLEEAALGLFPAWLPDAEGIDGAGTAAVRAVRALARRTATTRSFGPFLADLAEAALLGRARAVERFTPQVRATGLARALAAGSGRPGTALLVHLPAGLSASGQEVLVAGCEWLAQRSELGVWLTGAPPAGVDRIATVTVRPHAEPAVPAPCPPSPAAGRARPAGHGPAAGLPHPGSTAERVLESALAPCAWAAGREWNRTHRPHPLAGPVRLDLLWRKERCVVEIDGPEHRAPHALEADRRRDALLRRDGYAVLRVTNAQVLHDTGSVLRRIERFVEDRRSGRPEEH</sequence>
<dbReference type="InterPro" id="IPR011335">
    <property type="entry name" value="Restrct_endonuc-II-like"/>
</dbReference>
<organism evidence="3 4">
    <name type="scientific">Planomonospora corallina</name>
    <dbReference type="NCBI Taxonomy" id="1806052"/>
    <lineage>
        <taxon>Bacteria</taxon>
        <taxon>Bacillati</taxon>
        <taxon>Actinomycetota</taxon>
        <taxon>Actinomycetes</taxon>
        <taxon>Streptosporangiales</taxon>
        <taxon>Streptosporangiaceae</taxon>
        <taxon>Planomonospora</taxon>
    </lineage>
</organism>
<keyword evidence="4" id="KW-1185">Reference proteome</keyword>
<feature type="domain" description="DUF559" evidence="2">
    <location>
        <begin position="260"/>
        <end position="324"/>
    </location>
</feature>
<dbReference type="SUPFAM" id="SSF52980">
    <property type="entry name" value="Restriction endonuclease-like"/>
    <property type="match status" value="1"/>
</dbReference>
<dbReference type="Pfam" id="PF04480">
    <property type="entry name" value="DUF559"/>
    <property type="match status" value="1"/>
</dbReference>
<dbReference type="EMBL" id="JBHSBM010000062">
    <property type="protein sequence ID" value="MFC4062831.1"/>
    <property type="molecule type" value="Genomic_DNA"/>
</dbReference>
<dbReference type="RefSeq" id="WP_377294301.1">
    <property type="nucleotide sequence ID" value="NZ_JBHSBM010000062.1"/>
</dbReference>
<feature type="compositionally biased region" description="Low complexity" evidence="1">
    <location>
        <begin position="204"/>
        <end position="223"/>
    </location>
</feature>
<evidence type="ECO:0000313" key="3">
    <source>
        <dbReference type="EMBL" id="MFC4062831.1"/>
    </source>
</evidence>
<dbReference type="Gene3D" id="3.40.960.10">
    <property type="entry name" value="VSR Endonuclease"/>
    <property type="match status" value="1"/>
</dbReference>
<evidence type="ECO:0000313" key="4">
    <source>
        <dbReference type="Proteomes" id="UP001595850"/>
    </source>
</evidence>